<evidence type="ECO:0000313" key="2">
    <source>
        <dbReference type="Proteomes" id="UP000015100"/>
    </source>
</evidence>
<organism evidence="1 2">
    <name type="scientific">Dactylellina haptotyla (strain CBS 200.50)</name>
    <name type="common">Nematode-trapping fungus</name>
    <name type="synonym">Monacrosporium haptotylum</name>
    <dbReference type="NCBI Taxonomy" id="1284197"/>
    <lineage>
        <taxon>Eukaryota</taxon>
        <taxon>Fungi</taxon>
        <taxon>Dikarya</taxon>
        <taxon>Ascomycota</taxon>
        <taxon>Pezizomycotina</taxon>
        <taxon>Orbiliomycetes</taxon>
        <taxon>Orbiliales</taxon>
        <taxon>Orbiliaceae</taxon>
        <taxon>Dactylellina</taxon>
    </lineage>
</organism>
<dbReference type="Proteomes" id="UP000015100">
    <property type="component" value="Unassembled WGS sequence"/>
</dbReference>
<reference evidence="2" key="2">
    <citation type="submission" date="2013-04" db="EMBL/GenBank/DDBJ databases">
        <title>Genomic mechanisms accounting for the adaptation to parasitism in nematode-trapping fungi.</title>
        <authorList>
            <person name="Ahren D.G."/>
        </authorList>
    </citation>
    <scope>NUCLEOTIDE SEQUENCE [LARGE SCALE GENOMIC DNA]</scope>
    <source>
        <strain evidence="2">CBS 200.50</strain>
    </source>
</reference>
<reference evidence="1 2" key="1">
    <citation type="journal article" date="2013" name="PLoS Genet.">
        <title>Genomic mechanisms accounting for the adaptation to parasitism in nematode-trapping fungi.</title>
        <authorList>
            <person name="Meerupati T."/>
            <person name="Andersson K.M."/>
            <person name="Friman E."/>
            <person name="Kumar D."/>
            <person name="Tunlid A."/>
            <person name="Ahren D."/>
        </authorList>
    </citation>
    <scope>NUCLEOTIDE SEQUENCE [LARGE SCALE GENOMIC DNA]</scope>
    <source>
        <strain evidence="1 2">CBS 200.50</strain>
    </source>
</reference>
<dbReference type="EMBL" id="AQGS01000130">
    <property type="protein sequence ID" value="EPS42026.1"/>
    <property type="molecule type" value="Genomic_DNA"/>
</dbReference>
<protein>
    <submittedName>
        <fullName evidence="1">Uncharacterized protein</fullName>
    </submittedName>
</protein>
<accession>S8ALM3</accession>
<evidence type="ECO:0000313" key="1">
    <source>
        <dbReference type="EMBL" id="EPS42026.1"/>
    </source>
</evidence>
<comment type="caution">
    <text evidence="1">The sequence shown here is derived from an EMBL/GenBank/DDBJ whole genome shotgun (WGS) entry which is preliminary data.</text>
</comment>
<sequence length="102" mass="11827">MDQMAHKGRTNIAIYPILSLLVVDEWKGYLPHLTNSRVSSVVLDKLRRDEHGHGPKKQDLVEIKSHDRGQNRAWLWLNTQPTVLRTTRRDLPENFGEISFAI</sequence>
<dbReference type="AlphaFoldDB" id="S8ALM3"/>
<keyword evidence="2" id="KW-1185">Reference proteome</keyword>
<gene>
    <name evidence="1" type="ORF">H072_4052</name>
</gene>
<dbReference type="HOGENOM" id="CLU_2277372_0_0_1"/>
<name>S8ALM3_DACHA</name>
<proteinExistence type="predicted"/>